<gene>
    <name evidence="4" type="ORF">Slin15195_G072920</name>
</gene>
<keyword evidence="5" id="KW-1185">Reference proteome</keyword>
<dbReference type="Pfam" id="PF05368">
    <property type="entry name" value="NmrA"/>
    <property type="match status" value="1"/>
</dbReference>
<dbReference type="InterPro" id="IPR036291">
    <property type="entry name" value="NAD(P)-bd_dom_sf"/>
</dbReference>
<dbReference type="InterPro" id="IPR051609">
    <property type="entry name" value="NmrA/Isoflavone_reductase-like"/>
</dbReference>
<dbReference type="SUPFAM" id="SSF51735">
    <property type="entry name" value="NAD(P)-binding Rossmann-fold domains"/>
    <property type="match status" value="1"/>
</dbReference>
<keyword evidence="1" id="KW-0521">NADP</keyword>
<evidence type="ECO:0000313" key="5">
    <source>
        <dbReference type="Proteomes" id="UP001056384"/>
    </source>
</evidence>
<dbReference type="EMBL" id="CP099422">
    <property type="protein sequence ID" value="USW53973.1"/>
    <property type="molecule type" value="Genomic_DNA"/>
</dbReference>
<protein>
    <submittedName>
        <fullName evidence="4">NAD(P)-binding domain, NAD(P)-binding domain superfamily</fullName>
    </submittedName>
</protein>
<dbReference type="Gene3D" id="3.40.50.720">
    <property type="entry name" value="NAD(P)-binding Rossmann-like Domain"/>
    <property type="match status" value="1"/>
</dbReference>
<name>A0A9Q9EM10_9PEZI</name>
<evidence type="ECO:0000256" key="1">
    <source>
        <dbReference type="ARBA" id="ARBA00022857"/>
    </source>
</evidence>
<proteinExistence type="predicted"/>
<evidence type="ECO:0000313" key="4">
    <source>
        <dbReference type="EMBL" id="USW53973.1"/>
    </source>
</evidence>
<evidence type="ECO:0000256" key="2">
    <source>
        <dbReference type="ARBA" id="ARBA00023002"/>
    </source>
</evidence>
<dbReference type="InterPro" id="IPR008030">
    <property type="entry name" value="NmrA-like"/>
</dbReference>
<reference evidence="4" key="1">
    <citation type="submission" date="2022-06" db="EMBL/GenBank/DDBJ databases">
        <title>Complete genome sequences of two strains of the flax pathogen Septoria linicola.</title>
        <authorList>
            <person name="Lapalu N."/>
            <person name="Simon A."/>
            <person name="Demenou B."/>
            <person name="Paumier D."/>
            <person name="Guillot M.-P."/>
            <person name="Gout L."/>
            <person name="Valade R."/>
        </authorList>
    </citation>
    <scope>NUCLEOTIDE SEQUENCE</scope>
    <source>
        <strain evidence="4">SE15195</strain>
    </source>
</reference>
<keyword evidence="2" id="KW-0560">Oxidoreductase</keyword>
<dbReference type="PANTHER" id="PTHR47706">
    <property type="entry name" value="NMRA-LIKE FAMILY PROTEIN"/>
    <property type="match status" value="1"/>
</dbReference>
<organism evidence="4 5">
    <name type="scientific">Septoria linicola</name>
    <dbReference type="NCBI Taxonomy" id="215465"/>
    <lineage>
        <taxon>Eukaryota</taxon>
        <taxon>Fungi</taxon>
        <taxon>Dikarya</taxon>
        <taxon>Ascomycota</taxon>
        <taxon>Pezizomycotina</taxon>
        <taxon>Dothideomycetes</taxon>
        <taxon>Dothideomycetidae</taxon>
        <taxon>Mycosphaerellales</taxon>
        <taxon>Mycosphaerellaceae</taxon>
        <taxon>Septoria</taxon>
    </lineage>
</organism>
<evidence type="ECO:0000259" key="3">
    <source>
        <dbReference type="Pfam" id="PF05368"/>
    </source>
</evidence>
<sequence length="325" mass="35801">MSSNNNIRNVAIVGGAGNSGSYMTAELLKTGKHTVTAISRADSNSNFPKGVRVARVDYKQPETLVEALRGQDVLVITLSVFAESTQQKALIEAAGEAEVPWILPNEWCPDTADEGLVRDVAPFQGNVATRKLIGDLGKSSYISVVNGFWYEWSLSIPSAFGIDINKKEATLFDDGRTRISTTTWPQVGRAVAALLSLPVKAENGSNEACLEAFRNQLVYIKSFTISQREMLESIFRVSATNESDWRISKERAEERYAEGSKAMIEGDRLGYVRMMYTRVFYADGNGDYESRKGVSNADLGLPTEDIDAATRVAVERAKTWAFRSI</sequence>
<feature type="domain" description="NmrA-like" evidence="3">
    <location>
        <begin position="9"/>
        <end position="143"/>
    </location>
</feature>
<dbReference type="PANTHER" id="PTHR47706:SF7">
    <property type="entry name" value="CIPA-LIKE, PUTATIVE (AFU_ORTHOLOGUE AFUA_1G01630)-RELATED"/>
    <property type="match status" value="1"/>
</dbReference>
<dbReference type="AlphaFoldDB" id="A0A9Q9EM10"/>
<accession>A0A9Q9EM10</accession>
<dbReference type="GO" id="GO:0016491">
    <property type="term" value="F:oxidoreductase activity"/>
    <property type="evidence" value="ECO:0007669"/>
    <property type="project" value="UniProtKB-KW"/>
</dbReference>
<dbReference type="OrthoDB" id="419598at2759"/>
<dbReference type="Proteomes" id="UP001056384">
    <property type="component" value="Chromosome 5"/>
</dbReference>